<sequence length="132" mass="15134">LSSRYISELFHCVEPTRKSPFPPTTSFIANILRRSLTPKNTVIYALCLLTRLSAMHPNFRFKHGHVLFLSALILANKLLHDEVPTNLAWCEVSTAVANLPILNMMERDICQRLDWNLAVKYDDLVALENDLR</sequence>
<proteinExistence type="predicted"/>
<protein>
    <submittedName>
        <fullName evidence="1">Uncharacterized protein</fullName>
    </submittedName>
</protein>
<dbReference type="EMBL" id="MU277206">
    <property type="protein sequence ID" value="KAI0062671.1"/>
    <property type="molecule type" value="Genomic_DNA"/>
</dbReference>
<accession>A0ACB8T3K0</accession>
<keyword evidence="2" id="KW-1185">Reference proteome</keyword>
<name>A0ACB8T3K0_9AGAM</name>
<reference evidence="1" key="1">
    <citation type="submission" date="2021-03" db="EMBL/GenBank/DDBJ databases">
        <authorList>
            <consortium name="DOE Joint Genome Institute"/>
            <person name="Ahrendt S."/>
            <person name="Looney B.P."/>
            <person name="Miyauchi S."/>
            <person name="Morin E."/>
            <person name="Drula E."/>
            <person name="Courty P.E."/>
            <person name="Chicoki N."/>
            <person name="Fauchery L."/>
            <person name="Kohler A."/>
            <person name="Kuo A."/>
            <person name="Labutti K."/>
            <person name="Pangilinan J."/>
            <person name="Lipzen A."/>
            <person name="Riley R."/>
            <person name="Andreopoulos W."/>
            <person name="He G."/>
            <person name="Johnson J."/>
            <person name="Barry K.W."/>
            <person name="Grigoriev I.V."/>
            <person name="Nagy L."/>
            <person name="Hibbett D."/>
            <person name="Henrissat B."/>
            <person name="Matheny P.B."/>
            <person name="Labbe J."/>
            <person name="Martin F."/>
        </authorList>
    </citation>
    <scope>NUCLEOTIDE SEQUENCE</scope>
    <source>
        <strain evidence="1">HHB10654</strain>
    </source>
</reference>
<evidence type="ECO:0000313" key="2">
    <source>
        <dbReference type="Proteomes" id="UP000814140"/>
    </source>
</evidence>
<evidence type="ECO:0000313" key="1">
    <source>
        <dbReference type="EMBL" id="KAI0062671.1"/>
    </source>
</evidence>
<feature type="non-terminal residue" evidence="1">
    <location>
        <position position="132"/>
    </location>
</feature>
<reference evidence="1" key="2">
    <citation type="journal article" date="2022" name="New Phytol.">
        <title>Evolutionary transition to the ectomycorrhizal habit in the genomes of a hyperdiverse lineage of mushroom-forming fungi.</title>
        <authorList>
            <person name="Looney B."/>
            <person name="Miyauchi S."/>
            <person name="Morin E."/>
            <person name="Drula E."/>
            <person name="Courty P.E."/>
            <person name="Kohler A."/>
            <person name="Kuo A."/>
            <person name="LaButti K."/>
            <person name="Pangilinan J."/>
            <person name="Lipzen A."/>
            <person name="Riley R."/>
            <person name="Andreopoulos W."/>
            <person name="He G."/>
            <person name="Johnson J."/>
            <person name="Nolan M."/>
            <person name="Tritt A."/>
            <person name="Barry K.W."/>
            <person name="Grigoriev I.V."/>
            <person name="Nagy L.G."/>
            <person name="Hibbett D."/>
            <person name="Henrissat B."/>
            <person name="Matheny P.B."/>
            <person name="Labbe J."/>
            <person name="Martin F.M."/>
        </authorList>
    </citation>
    <scope>NUCLEOTIDE SEQUENCE</scope>
    <source>
        <strain evidence="1">HHB10654</strain>
    </source>
</reference>
<comment type="caution">
    <text evidence="1">The sequence shown here is derived from an EMBL/GenBank/DDBJ whole genome shotgun (WGS) entry which is preliminary data.</text>
</comment>
<gene>
    <name evidence="1" type="ORF">BV25DRAFT_1763856</name>
</gene>
<feature type="non-terminal residue" evidence="1">
    <location>
        <position position="1"/>
    </location>
</feature>
<organism evidence="1 2">
    <name type="scientific">Artomyces pyxidatus</name>
    <dbReference type="NCBI Taxonomy" id="48021"/>
    <lineage>
        <taxon>Eukaryota</taxon>
        <taxon>Fungi</taxon>
        <taxon>Dikarya</taxon>
        <taxon>Basidiomycota</taxon>
        <taxon>Agaricomycotina</taxon>
        <taxon>Agaricomycetes</taxon>
        <taxon>Russulales</taxon>
        <taxon>Auriscalpiaceae</taxon>
        <taxon>Artomyces</taxon>
    </lineage>
</organism>
<dbReference type="Proteomes" id="UP000814140">
    <property type="component" value="Unassembled WGS sequence"/>
</dbReference>